<dbReference type="OrthoDB" id="552116at2759"/>
<proteinExistence type="predicted"/>
<feature type="region of interest" description="Disordered" evidence="1">
    <location>
        <begin position="899"/>
        <end position="921"/>
    </location>
</feature>
<feature type="region of interest" description="Disordered" evidence="1">
    <location>
        <begin position="543"/>
        <end position="574"/>
    </location>
</feature>
<feature type="compositionally biased region" description="Gly residues" evidence="1">
    <location>
        <begin position="899"/>
        <end position="908"/>
    </location>
</feature>
<dbReference type="GO" id="GO:0005524">
    <property type="term" value="F:ATP binding"/>
    <property type="evidence" value="ECO:0007669"/>
    <property type="project" value="InterPro"/>
</dbReference>
<dbReference type="InterPro" id="IPR051681">
    <property type="entry name" value="Ser/Thr_Kinases-Pseudokinases"/>
</dbReference>
<dbReference type="SMART" id="SM00220">
    <property type="entry name" value="S_TKc"/>
    <property type="match status" value="1"/>
</dbReference>
<feature type="compositionally biased region" description="Low complexity" evidence="1">
    <location>
        <begin position="172"/>
        <end position="195"/>
    </location>
</feature>
<feature type="region of interest" description="Disordered" evidence="1">
    <location>
        <begin position="337"/>
        <end position="413"/>
    </location>
</feature>
<feature type="region of interest" description="Disordered" evidence="1">
    <location>
        <begin position="468"/>
        <end position="515"/>
    </location>
</feature>
<feature type="region of interest" description="Disordered" evidence="1">
    <location>
        <begin position="960"/>
        <end position="999"/>
    </location>
</feature>
<dbReference type="SUPFAM" id="SSF56112">
    <property type="entry name" value="Protein kinase-like (PK-like)"/>
    <property type="match status" value="1"/>
</dbReference>
<feature type="compositionally biased region" description="Polar residues" evidence="1">
    <location>
        <begin position="553"/>
        <end position="565"/>
    </location>
</feature>
<feature type="region of interest" description="Disordered" evidence="1">
    <location>
        <begin position="213"/>
        <end position="235"/>
    </location>
</feature>
<dbReference type="InterPro" id="IPR000719">
    <property type="entry name" value="Prot_kinase_dom"/>
</dbReference>
<dbReference type="Gene3D" id="1.10.510.10">
    <property type="entry name" value="Transferase(Phosphotransferase) domain 1"/>
    <property type="match status" value="2"/>
</dbReference>
<dbReference type="PROSITE" id="PS50011">
    <property type="entry name" value="PROTEIN_KINASE_DOM"/>
    <property type="match status" value="1"/>
</dbReference>
<dbReference type="AlphaFoldDB" id="A0A835XRB5"/>
<dbReference type="Pfam" id="PF07714">
    <property type="entry name" value="PK_Tyr_Ser-Thr"/>
    <property type="match status" value="1"/>
</dbReference>
<name>A0A835XRB5_9CHLO</name>
<feature type="region of interest" description="Disordered" evidence="1">
    <location>
        <begin position="749"/>
        <end position="770"/>
    </location>
</feature>
<feature type="region of interest" description="Disordered" evidence="1">
    <location>
        <begin position="425"/>
        <end position="452"/>
    </location>
</feature>
<reference evidence="3" key="1">
    <citation type="journal article" date="2020" name="bioRxiv">
        <title>Comparative genomics of Chlamydomonas.</title>
        <authorList>
            <person name="Craig R.J."/>
            <person name="Hasan A.R."/>
            <person name="Ness R.W."/>
            <person name="Keightley P.D."/>
        </authorList>
    </citation>
    <scope>NUCLEOTIDE SEQUENCE</scope>
    <source>
        <strain evidence="3">CCAP 11/70</strain>
    </source>
</reference>
<accession>A0A835XRB5</accession>
<feature type="compositionally biased region" description="Gly residues" evidence="1">
    <location>
        <begin position="399"/>
        <end position="409"/>
    </location>
</feature>
<dbReference type="EMBL" id="JAEHOE010000127">
    <property type="protein sequence ID" value="KAG2485555.1"/>
    <property type="molecule type" value="Genomic_DNA"/>
</dbReference>
<keyword evidence="4" id="KW-1185">Reference proteome</keyword>
<evidence type="ECO:0000256" key="1">
    <source>
        <dbReference type="SAM" id="MobiDB-lite"/>
    </source>
</evidence>
<protein>
    <recommendedName>
        <fullName evidence="2">Protein kinase domain-containing protein</fullName>
    </recommendedName>
</protein>
<evidence type="ECO:0000259" key="2">
    <source>
        <dbReference type="PROSITE" id="PS50011"/>
    </source>
</evidence>
<feature type="compositionally biased region" description="Pro residues" evidence="1">
    <location>
        <begin position="970"/>
        <end position="983"/>
    </location>
</feature>
<dbReference type="InterPro" id="IPR011009">
    <property type="entry name" value="Kinase-like_dom_sf"/>
</dbReference>
<dbReference type="PANTHER" id="PTHR44329">
    <property type="entry name" value="SERINE/THREONINE-PROTEIN KINASE TNNI3K-RELATED"/>
    <property type="match status" value="1"/>
</dbReference>
<dbReference type="InterPro" id="IPR001245">
    <property type="entry name" value="Ser-Thr/Tyr_kinase_cat_dom"/>
</dbReference>
<dbReference type="Proteomes" id="UP000612055">
    <property type="component" value="Unassembled WGS sequence"/>
</dbReference>
<feature type="compositionally biased region" description="Low complexity" evidence="1">
    <location>
        <begin position="365"/>
        <end position="379"/>
    </location>
</feature>
<feature type="compositionally biased region" description="Gly residues" evidence="1">
    <location>
        <begin position="472"/>
        <end position="486"/>
    </location>
</feature>
<evidence type="ECO:0000313" key="3">
    <source>
        <dbReference type="EMBL" id="KAG2485555.1"/>
    </source>
</evidence>
<organism evidence="3 4">
    <name type="scientific">Edaphochlamys debaryana</name>
    <dbReference type="NCBI Taxonomy" id="47281"/>
    <lineage>
        <taxon>Eukaryota</taxon>
        <taxon>Viridiplantae</taxon>
        <taxon>Chlorophyta</taxon>
        <taxon>core chlorophytes</taxon>
        <taxon>Chlorophyceae</taxon>
        <taxon>CS clade</taxon>
        <taxon>Chlamydomonadales</taxon>
        <taxon>Chlamydomonadales incertae sedis</taxon>
        <taxon>Edaphochlamys</taxon>
    </lineage>
</organism>
<feature type="region of interest" description="Disordered" evidence="1">
    <location>
        <begin position="172"/>
        <end position="197"/>
    </location>
</feature>
<dbReference type="PANTHER" id="PTHR44329:SF214">
    <property type="entry name" value="PROTEIN KINASE DOMAIN-CONTAINING PROTEIN"/>
    <property type="match status" value="1"/>
</dbReference>
<feature type="domain" description="Protein kinase" evidence="2">
    <location>
        <begin position="671"/>
        <end position="1120"/>
    </location>
</feature>
<comment type="caution">
    <text evidence="3">The sequence shown here is derived from an EMBL/GenBank/DDBJ whole genome shotgun (WGS) entry which is preliminary data.</text>
</comment>
<dbReference type="GO" id="GO:0004674">
    <property type="term" value="F:protein serine/threonine kinase activity"/>
    <property type="evidence" value="ECO:0007669"/>
    <property type="project" value="TreeGrafter"/>
</dbReference>
<gene>
    <name evidence="3" type="ORF">HYH03_015721</name>
</gene>
<evidence type="ECO:0000313" key="4">
    <source>
        <dbReference type="Proteomes" id="UP000612055"/>
    </source>
</evidence>
<feature type="compositionally biased region" description="Low complexity" evidence="1">
    <location>
        <begin position="213"/>
        <end position="224"/>
    </location>
</feature>
<sequence length="1159" mass="117033">MPRFAAVSAPHPMEDGDMVDDWSLGGSLDDHTEILPMLLIDGQRSSAIELGDFCESLLMSMQMRLKADAEMSTFRALPSTTNNARGIGIVHLSASLGPGPSSHTSGGWAIGGPPSLAHDYHHHTDAVPLSLTGAHNQLATGTTTTPGSSASNTAMAGVAAMAAAAMASSMASGPSRASDAQRGPVGPLGLPVRPRNPLASTSRRRFLMYLQGSPSEAPASARPSAPSPSPTLAMPRTDFAVHHESDVGFLQLLSEEPQDRPTRGSAQQPPHGMELAADVVTDGYGLMSTAAGLVTQIGAGTVTDEQAAAAGPLVLQAAGFAPSTTGAVAVVGPAAAGAVPSGPEARQQNPSHGALGGYLEPPPTRAQSGAESSSSGRAATTQDDHGRANGTLGFAAPSPGGGGGTGDGSPVGRTASWLAVQRQEQVLQMQQPAQQRTPDLQHRPPSDGAQPMSMLPASLLLRAGAASASAGSGSGVSGSTGAGTGMASGSPLGRPQEALSQQAAPRPPAPLSPLAPILSTQHSLERGSAAAGRPLPAAVAALRGGRGHHRPLTRSSSWYSGSNTGAAPGDGKRKLEGPLELRLCRSALELLDGVADLRPLLLAGVDNQPNQQPWQWQQGEGGRSLRADSAPMRHVFGGGARDARNVDVVARLTGGGANAGAGADGGLGGWFVGPAEAAAHAWGRRTRSLMLQGRFQGSAVAVKLVAGQGLEPRNRALGAALASAAAAGGHASLARIACLRLLLPSSSGAHAAPEQPRHAPGQGGGGSGGAAAAATAAAAASVALTLAPLRLRPGEGVLAVVMELCTLGSLEPLVCAQQSPFRPSRAWPPYLARRALLRTAGEVASALAPLHRYGLSHGGVKPANVLLVPAANDRRNFVAKLADVGLSVAVIDCGGAGAGTGPGGGGSGYPEQRASQGGMSTGVSGFTGFTGFNTSASVAQQQAAVALERASLPTSQTLPQATHFQRPPSANVPPHPHPYPYPSPHQLSPAASPSPGVGTSVISSPAASAGLPPAAGLMLMKADERPFVAPEQREAGRLVATPEADVWAFGLLLLSLVTDEAWPPEALALPRQPGDEARATAPAWPSGAHPHLRELYEACTRQAPEQRPSVEQVLAQLRALDNSLRSERPKTRAAAAAGYAAIAAAKAGGGNTALPGLLR</sequence>